<evidence type="ECO:0000259" key="1">
    <source>
        <dbReference type="Pfam" id="PF16075"/>
    </source>
</evidence>
<feature type="domain" description="DUF4815" evidence="1">
    <location>
        <begin position="6"/>
        <end position="581"/>
    </location>
</feature>
<proteinExistence type="predicted"/>
<comment type="caution">
    <text evidence="2">The sequence shown here is derived from an EMBL/GenBank/DDBJ whole genome shotgun (WGS) entry which is preliminary data.</text>
</comment>
<name>A0A850RM98_9GAMM</name>
<organism evidence="2 3">
    <name type="scientific">Allochromatium humboldtianum</name>
    <dbReference type="NCBI Taxonomy" id="504901"/>
    <lineage>
        <taxon>Bacteria</taxon>
        <taxon>Pseudomonadati</taxon>
        <taxon>Pseudomonadota</taxon>
        <taxon>Gammaproteobacteria</taxon>
        <taxon>Chromatiales</taxon>
        <taxon>Chromatiaceae</taxon>
        <taxon>Allochromatium</taxon>
    </lineage>
</organism>
<dbReference type="RefSeq" id="WP_176976798.1">
    <property type="nucleotide sequence ID" value="NZ_JABZEO010000007.1"/>
</dbReference>
<keyword evidence="3" id="KW-1185">Reference proteome</keyword>
<gene>
    <name evidence="2" type="ORF">HW932_12410</name>
</gene>
<accession>A0A850RM98</accession>
<dbReference type="EMBL" id="JABZEO010000007">
    <property type="protein sequence ID" value="NVZ10063.1"/>
    <property type="molecule type" value="Genomic_DNA"/>
</dbReference>
<dbReference type="Proteomes" id="UP000592294">
    <property type="component" value="Unassembled WGS sequence"/>
</dbReference>
<dbReference type="InterPro" id="IPR032096">
    <property type="entry name" value="DUF4815"/>
</dbReference>
<protein>
    <submittedName>
        <fullName evidence="2">DUF4815 domain-containing protein</fullName>
    </submittedName>
</protein>
<dbReference type="Pfam" id="PF16075">
    <property type="entry name" value="DUF4815"/>
    <property type="match status" value="1"/>
</dbReference>
<evidence type="ECO:0000313" key="2">
    <source>
        <dbReference type="EMBL" id="NVZ10063.1"/>
    </source>
</evidence>
<dbReference type="AlphaFoldDB" id="A0A850RM98"/>
<sequence>MIERYYNLFDPAKHYTQLLFRAGDGLQSRELNEIQTTLLHRLQGVADALLKDGDIVSGANLQIDADTGLVTLEAGRVYLRGAVREVPAATFTVPTEGRVAVGVRFSTRTVTELEDPTLREPAVGVRNYQEPGAGRLQETLAWGWEGAGTSDGQPGDFHAVYALDNGLLENRRQPPVLDGVIAGLARYDYDANGHYVVDGLGIRFLSIDADAQEHIFSVAEGRANIDGFKVERSQSQRLRLPIDPDLQRVSSEPQVFNDSGDGSMVVTINRPPLAQVLDIKVTQQKTETVVHGAFTGSRDVLTEPTVVAVLTIQQGATTYTQGTDYKVVGDEIDWSPGGAEPAPGSSYQVTYQYIASITPTDLTDTGFKVTGVVQGSTMYIDYQWKLPRVDVLALTADGQVERIKGISQVRNPVAPTVPASRLALAEIAYDWRSGSEPAVRNVAIRTIKVSELTAMQRQIADLYDLMALERLRVDANIREPAAKKGLFVDNFLDDDLRDQGVAQTGAIVAGVLTLPISASAQHAKENGNALLTLDYTLTPVIEQLARTGSMKINPYQAFEPVPARVTLNPAVDQFTITNTTWASDVTERLVIGSGVFEQVVETRRSEQVLASRSEEAQFLRALQVAYQVEGFGPNEALAALRFDGIGIAQPAGTAANAAGRLTGSFQIPSAIPAGAKRVEFLGAGGSYGSTTYVGRGQIVTETRRRILTTVSNRWGSFNVDPLAQTFTLPERRVIGGLELWFTTQGGSAPVIVQIRETQVGMPTTTVLTQGLLAASNIKTDGNPTRITLDPVALEANREYALVVLTDDANHAVSVAELGKFDPRTGWVTAQPYQIGVLLSSSNGITWTPHQTQDLTFRLLGCRFTQQSKTVPLGQYTVTNLSDVMALAGVERPAAGTDVQFLATDAQGRIYTLSEDQGLALSEKLSGNLVVSAKLTGTEVASPLLYPGTQLVFGTLEATGDYLSRAIPAAATFNVSVTFDALTPGTSSVAVQAESGTPGSFTDLALDKGVEVGSGWVERTYKATSLVGVGADRTTRVKLALSGTPAHRPFVRNLRVIVT</sequence>
<reference evidence="2 3" key="1">
    <citation type="submission" date="2020-06" db="EMBL/GenBank/DDBJ databases">
        <title>Whole-genome sequence of Allochromatium humboldtianum DSM 21881, type strain.</title>
        <authorList>
            <person name="Kyndt J.A."/>
            <person name="Meyer T.E."/>
        </authorList>
    </citation>
    <scope>NUCLEOTIDE SEQUENCE [LARGE SCALE GENOMIC DNA]</scope>
    <source>
        <strain evidence="2 3">DSM 21881</strain>
    </source>
</reference>
<evidence type="ECO:0000313" key="3">
    <source>
        <dbReference type="Proteomes" id="UP000592294"/>
    </source>
</evidence>